<gene>
    <name evidence="1" type="ORF">BOTBODRAFT_31069</name>
</gene>
<dbReference type="HOGENOM" id="CLU_2589417_0_0_1"/>
<dbReference type="EMBL" id="KL198028">
    <property type="protein sequence ID" value="KDQ16386.1"/>
    <property type="molecule type" value="Genomic_DNA"/>
</dbReference>
<name>A0A067MXZ6_BOTB1</name>
<reference evidence="2" key="1">
    <citation type="journal article" date="2014" name="Proc. Natl. Acad. Sci. U.S.A.">
        <title>Extensive sampling of basidiomycete genomes demonstrates inadequacy of the white-rot/brown-rot paradigm for wood decay fungi.</title>
        <authorList>
            <person name="Riley R."/>
            <person name="Salamov A.A."/>
            <person name="Brown D.W."/>
            <person name="Nagy L.G."/>
            <person name="Floudas D."/>
            <person name="Held B.W."/>
            <person name="Levasseur A."/>
            <person name="Lombard V."/>
            <person name="Morin E."/>
            <person name="Otillar R."/>
            <person name="Lindquist E.A."/>
            <person name="Sun H."/>
            <person name="LaButti K.M."/>
            <person name="Schmutz J."/>
            <person name="Jabbour D."/>
            <person name="Luo H."/>
            <person name="Baker S.E."/>
            <person name="Pisabarro A.G."/>
            <person name="Walton J.D."/>
            <person name="Blanchette R.A."/>
            <person name="Henrissat B."/>
            <person name="Martin F."/>
            <person name="Cullen D."/>
            <person name="Hibbett D.S."/>
            <person name="Grigoriev I.V."/>
        </authorList>
    </citation>
    <scope>NUCLEOTIDE SEQUENCE [LARGE SCALE GENOMIC DNA]</scope>
    <source>
        <strain evidence="2">FD-172 SS1</strain>
    </source>
</reference>
<evidence type="ECO:0000313" key="1">
    <source>
        <dbReference type="EMBL" id="KDQ16386.1"/>
    </source>
</evidence>
<dbReference type="Proteomes" id="UP000027195">
    <property type="component" value="Unassembled WGS sequence"/>
</dbReference>
<dbReference type="AlphaFoldDB" id="A0A067MXZ6"/>
<protein>
    <submittedName>
        <fullName evidence="1">Uncharacterized protein</fullName>
    </submittedName>
</protein>
<sequence length="80" mass="8880">MLFAVGKGEWAVPVGVFRIHVGPCCAQQSDHISACLFIHNRTSDYSTHRTLVVGVPYIGICPKMQQQLRPGQISVIQRTM</sequence>
<evidence type="ECO:0000313" key="2">
    <source>
        <dbReference type="Proteomes" id="UP000027195"/>
    </source>
</evidence>
<organism evidence="1 2">
    <name type="scientific">Botryobasidium botryosum (strain FD-172 SS1)</name>
    <dbReference type="NCBI Taxonomy" id="930990"/>
    <lineage>
        <taxon>Eukaryota</taxon>
        <taxon>Fungi</taxon>
        <taxon>Dikarya</taxon>
        <taxon>Basidiomycota</taxon>
        <taxon>Agaricomycotina</taxon>
        <taxon>Agaricomycetes</taxon>
        <taxon>Cantharellales</taxon>
        <taxon>Botryobasidiaceae</taxon>
        <taxon>Botryobasidium</taxon>
    </lineage>
</organism>
<dbReference type="InParanoid" id="A0A067MXZ6"/>
<proteinExistence type="predicted"/>
<keyword evidence="2" id="KW-1185">Reference proteome</keyword>
<accession>A0A067MXZ6</accession>